<accession>A0AA46SD04</accession>
<dbReference type="PANTHER" id="PTHR45527:SF1">
    <property type="entry name" value="FATTY ACID SYNTHASE"/>
    <property type="match status" value="1"/>
</dbReference>
<organism evidence="8 9">
    <name type="scientific">Rhodococcus aetherivorans</name>
    <dbReference type="NCBI Taxonomy" id="191292"/>
    <lineage>
        <taxon>Bacteria</taxon>
        <taxon>Bacillati</taxon>
        <taxon>Actinomycetota</taxon>
        <taxon>Actinomycetes</taxon>
        <taxon>Mycobacteriales</taxon>
        <taxon>Nocardiaceae</taxon>
        <taxon>Rhodococcus</taxon>
    </lineage>
</organism>
<dbReference type="SUPFAM" id="SSF56801">
    <property type="entry name" value="Acetyl-CoA synthetase-like"/>
    <property type="match status" value="2"/>
</dbReference>
<evidence type="ECO:0000256" key="2">
    <source>
        <dbReference type="ARBA" id="ARBA00006432"/>
    </source>
</evidence>
<dbReference type="Gene3D" id="3.30.300.30">
    <property type="match status" value="2"/>
</dbReference>
<dbReference type="InterPro" id="IPR023213">
    <property type="entry name" value="CAT-like_dom_sf"/>
</dbReference>
<dbReference type="FunFam" id="1.10.1200.10:FF:000016">
    <property type="entry name" value="Non-ribosomal peptide synthase"/>
    <property type="match status" value="1"/>
</dbReference>
<dbReference type="GO" id="GO:0072330">
    <property type="term" value="P:monocarboxylic acid biosynthetic process"/>
    <property type="evidence" value="ECO:0007669"/>
    <property type="project" value="UniProtKB-ARBA"/>
</dbReference>
<dbReference type="Gene3D" id="3.40.50.980">
    <property type="match status" value="4"/>
</dbReference>
<dbReference type="GO" id="GO:0031177">
    <property type="term" value="F:phosphopantetheine binding"/>
    <property type="evidence" value="ECO:0007669"/>
    <property type="project" value="InterPro"/>
</dbReference>
<dbReference type="InterPro" id="IPR000873">
    <property type="entry name" value="AMP-dep_synth/lig_dom"/>
</dbReference>
<keyword evidence="5" id="KW-0677">Repeat</keyword>
<dbReference type="InterPro" id="IPR025110">
    <property type="entry name" value="AMP-bd_C"/>
</dbReference>
<dbReference type="Pfam" id="PF00501">
    <property type="entry name" value="AMP-binding"/>
    <property type="match status" value="2"/>
</dbReference>
<dbReference type="InterPro" id="IPR020806">
    <property type="entry name" value="PKS_PP-bd"/>
</dbReference>
<gene>
    <name evidence="8" type="ORF">OCS65_24280</name>
</gene>
<evidence type="ECO:0000313" key="8">
    <source>
        <dbReference type="EMBL" id="UYF93516.1"/>
    </source>
</evidence>
<dbReference type="Gene3D" id="3.30.559.10">
    <property type="entry name" value="Chloramphenicol acetyltransferase-like domain"/>
    <property type="match status" value="3"/>
</dbReference>
<dbReference type="Pfam" id="PF00668">
    <property type="entry name" value="Condensation"/>
    <property type="match status" value="3"/>
</dbReference>
<dbReference type="PROSITE" id="PS00455">
    <property type="entry name" value="AMP_BINDING"/>
    <property type="match status" value="2"/>
</dbReference>
<feature type="domain" description="Carrier" evidence="7">
    <location>
        <begin position="2018"/>
        <end position="2092"/>
    </location>
</feature>
<dbReference type="PANTHER" id="PTHR45527">
    <property type="entry name" value="NONRIBOSOMAL PEPTIDE SYNTHETASE"/>
    <property type="match status" value="1"/>
</dbReference>
<dbReference type="SMART" id="SM00823">
    <property type="entry name" value="PKS_PP"/>
    <property type="match status" value="2"/>
</dbReference>
<dbReference type="GO" id="GO:0005737">
    <property type="term" value="C:cytoplasm"/>
    <property type="evidence" value="ECO:0007669"/>
    <property type="project" value="TreeGrafter"/>
</dbReference>
<keyword evidence="4" id="KW-0597">Phosphoprotein</keyword>
<dbReference type="InterPro" id="IPR010071">
    <property type="entry name" value="AA_adenyl_dom"/>
</dbReference>
<dbReference type="InterPro" id="IPR010060">
    <property type="entry name" value="NRPS_synth"/>
</dbReference>
<dbReference type="InterPro" id="IPR009081">
    <property type="entry name" value="PP-bd_ACP"/>
</dbReference>
<dbReference type="Gene3D" id="1.10.1200.10">
    <property type="entry name" value="ACP-like"/>
    <property type="match status" value="2"/>
</dbReference>
<dbReference type="GO" id="GO:0044550">
    <property type="term" value="P:secondary metabolite biosynthetic process"/>
    <property type="evidence" value="ECO:0007669"/>
    <property type="project" value="TreeGrafter"/>
</dbReference>
<sequence>MPTSGPSTSAFPLTRAQSGVWFAQQLDPANPVFNTAECVELRGDVDVAAVTRAVREAVAEAEVLTAAFAVEADGSVLIRPGAHEAPEPAVVDLRREPEPEAAARRWMAGDHTRVLDPAREPCLRVAVLRLGDRHAVLYLCIHHLVIDAYGFGLLTRRIAERYTADVLGLPVPPARFAPLAPVVAEEAAYRASADFAADRDFWAGYLDGAEDAVTLADGPGGIAVRCRGVRLTLTAEQQQGLSRIGKATGASWGDVVTAAVAAFLRAATGRGDVIVGFPVMNRLGSAATTVPMSAVNVVPLRLRPEPARTLADLVAEVRAAVADCRPHHRYRGEDIQNDLRLPAGSRGVVGPSVNVKPFGDRLRFADLHAAVHSVARGPLQDFMVTVRPLDHTGGLEVWVDADADAYTADDLARHARRLELLLTQVVALADPHRPLARLQILGAGERRRLLVERSGDDLPVPTDLTLPDLLAAQVARDPDAPAVRDAATALTFGELAARSRRLARHLLSRGLGPQRRVAVALPRRADTLVALFAVLEAGATCVPLDPDHPAERLAHVLAETAPGVVLTGGDGAARIAEISCTAGLPDPVNLDGLDLSGYDPEPLTRAERGRPLHELDVAYVIHTSGSTGRPKGVEVPHRGAVNLFHSHRERVFSRARAEAGRDRLRVGHAWSFAFDASWGPHLWLLDGHELRIVDEATQRDPHRLAELAGSEGWHFVELSPAQLEQIVEADLLPAGTVPTLGFGGDAVTDALWRRLRERDGAAFNFYGPTEGTVDVLVAEVGDAAEPVIGRPVANLRAYVLDAALNPVPEGVDGELYVAGPGVVRGYLGAPGATAARFVANPFGDSESRMYRTGDVVRWTADGHLVYRGRRDDQVKIRGFRVELGEVEAALQELPGVARAVAVARPDATGTARLVAYLVGGDGDPATARELVARWLPAHMVPSAFVFLDALPLTSNGKVDRTSLPEPDFGALVGGRAAATERERVLCAVFADVLGLDTVGVDDDFFLLGGHSLAAAKLIAKVRDALGVELPIRTVFDHPTVEGLAAQCPDDAAALRIPLRPVERGDRAPLSAGQQRLWFQFRLEGPSPTYNVPLTLRLRGVPDPAALHEAVRAVLDRHEVLRTVLEDHDGVGMQRVLAAPGVPFTARTVAGADLDAAVAAAARHVFDLEREIPIMVMLFEGGSAEAVLLVLVHHVAADELSAPILLRELGAAYAAAAAGSSWTPAPLPVQYADFAVWHREILGDGEGLAARQLDYWRARLDGMPEELDLPTDRPRGATATFAGGTVERLVPPHVADALRAVARGAGATMFMLVHTAVAVALARSGAGEDIPIGSPTAGRPAAELDDLVGFFVNMVVLRTDLSGDPTLAELLARIRSTDLDAYANQDLPFDRLVEALNPSRSAGRHPLFQVLVQHRTPPVVDAFAGLEPRVSTVDTGAALFDLTFDVVEDAGDGLRVRVEYARDLFDAATADALAARVVRAFAALARDPRTRLSALDLLADDERDRLCSGSPYVCMDDVEDVGVDTLGELFTRQARRTPTATALVTATGTLTFGELHARTSRLARHLIRRGVGPETVVGLMLPRGTDAIVAALAVWQAGGAYVPIDPGYPAERIEHMLADSRPVLVLDEAALAAVDPTLPDTPLEPGEHLGAVSGDGAAYVVYTSGSTGLPKGVVVPHRGVVNLVATQRRRTVGRAEDRPLRVLLTYALSFDSSIDPLLSMLAGHTLYLPDADLLADAAATVAYVRTHRIDAVDCVPLLMTELLAAGLCEPAAPHRPSLLAVGGEAVSADLWSALGAFEGVRALNMYGPTECTVDATVAEIRGARPHIGAPIDGARVYVLDDRLRLVAAGVAGELYVGGPGVTRGYLNRPGPSAARYVADPFGAAGARLYRTGDRVRWIDAGGDRPVLEYLGRSDDQVKIRGFRIELGEIEAALSAHPAVAGCVVVAREDEPGRRRLVGYVTGAGADPEVVRQHVSRSLPEHMVPAAIVVLDEFPVTPNGKVDRRALPAPVFTPAGASRAPANDLERRLCAVVAEVLRLDTIGPDDDFFSLGGDSIVSIQLVSRARAAGLRFAARDVFEHRTPAGLARIVQVDTAPDETERTAALGLVPATPIVHDLLDRGGPYRGFAQSRLLHAPVGVDLGTLVAAVGRVLAVHDALRAVFDPAARTFDVRAADAVDPATLVTRVDVRGLDERSRSTVLSEETDVACAALDPETGDMMRVVFFDAGPGRPGRILVVVHHLVIDGVSWRILVPDLAVACEGTEPAGGGTPLRTWARGLLDQVPAWRGELGLWRRALEPAGCVRIAGRRVDPARDTMATVSRVQVQVPASVTEALLTTVPERFRAGVDDVLLTALALTVGRVCGGGAVPVDREGHGREEQVVPGADLSRTVGWFTSLYPVRLDVSGVDLAEAFAGGDCAGVALKLVKEQLREIPDNGIGFGMLRHLDPESGTELGAAPAPEIGFNYLGRLTLGEGDGGPWTAAPEAGVLGGTTDEAMPVSHAIEVGAVTEETPAGPVLRATWGYATGVVPASVVAELAHGWVAALCALADHAARDDAGGFTPSDLTLSDLDQSEIDDFALEFG</sequence>
<comment type="cofactor">
    <cofactor evidence="1">
        <name>pantetheine 4'-phosphate</name>
        <dbReference type="ChEBI" id="CHEBI:47942"/>
    </cofactor>
</comment>
<dbReference type="Pfam" id="PF13193">
    <property type="entry name" value="AMP-binding_C"/>
    <property type="match status" value="2"/>
</dbReference>
<evidence type="ECO:0000259" key="7">
    <source>
        <dbReference type="PROSITE" id="PS50075"/>
    </source>
</evidence>
<dbReference type="GO" id="GO:0008610">
    <property type="term" value="P:lipid biosynthetic process"/>
    <property type="evidence" value="ECO:0007669"/>
    <property type="project" value="UniProtKB-ARBA"/>
</dbReference>
<dbReference type="Proteomes" id="UP001163947">
    <property type="component" value="Chromosome"/>
</dbReference>
<feature type="domain" description="Carrier" evidence="7">
    <location>
        <begin position="976"/>
        <end position="1051"/>
    </location>
</feature>
<keyword evidence="3" id="KW-0596">Phosphopantetheine</keyword>
<dbReference type="Pfam" id="PF00550">
    <property type="entry name" value="PP-binding"/>
    <property type="match status" value="2"/>
</dbReference>
<evidence type="ECO:0000256" key="1">
    <source>
        <dbReference type="ARBA" id="ARBA00001957"/>
    </source>
</evidence>
<dbReference type="FunFam" id="3.30.300.30:FF:000010">
    <property type="entry name" value="Enterobactin synthetase component F"/>
    <property type="match status" value="2"/>
</dbReference>
<dbReference type="GO" id="GO:0003824">
    <property type="term" value="F:catalytic activity"/>
    <property type="evidence" value="ECO:0007669"/>
    <property type="project" value="InterPro"/>
</dbReference>
<dbReference type="PROSITE" id="PS50075">
    <property type="entry name" value="CARRIER"/>
    <property type="match status" value="2"/>
</dbReference>
<proteinExistence type="inferred from homology"/>
<dbReference type="InterPro" id="IPR001242">
    <property type="entry name" value="Condensation_dom"/>
</dbReference>
<dbReference type="NCBIfam" id="TIGR01720">
    <property type="entry name" value="NRPS-para261"/>
    <property type="match status" value="1"/>
</dbReference>
<dbReference type="SUPFAM" id="SSF47336">
    <property type="entry name" value="ACP-like"/>
    <property type="match status" value="2"/>
</dbReference>
<dbReference type="CDD" id="cd05930">
    <property type="entry name" value="A_NRPS"/>
    <property type="match status" value="2"/>
</dbReference>
<protein>
    <submittedName>
        <fullName evidence="8">Amino acid adenylation domain-containing protein</fullName>
    </submittedName>
</protein>
<keyword evidence="6" id="KW-0045">Antibiotic biosynthesis</keyword>
<dbReference type="NCBIfam" id="TIGR01733">
    <property type="entry name" value="AA-adenyl-dom"/>
    <property type="match status" value="2"/>
</dbReference>
<evidence type="ECO:0000313" key="9">
    <source>
        <dbReference type="Proteomes" id="UP001163947"/>
    </source>
</evidence>
<dbReference type="InterPro" id="IPR006162">
    <property type="entry name" value="Ppantetheine_attach_site"/>
</dbReference>
<evidence type="ECO:0000256" key="5">
    <source>
        <dbReference type="ARBA" id="ARBA00022737"/>
    </source>
</evidence>
<dbReference type="SUPFAM" id="SSF52777">
    <property type="entry name" value="CoA-dependent acyltransferases"/>
    <property type="match status" value="6"/>
</dbReference>
<dbReference type="EMBL" id="CP106982">
    <property type="protein sequence ID" value="UYF93516.1"/>
    <property type="molecule type" value="Genomic_DNA"/>
</dbReference>
<dbReference type="Gene3D" id="3.30.559.30">
    <property type="entry name" value="Nonribosomal peptide synthetase, condensation domain"/>
    <property type="match status" value="3"/>
</dbReference>
<dbReference type="CDD" id="cd19540">
    <property type="entry name" value="LCL_NRPS-like"/>
    <property type="match status" value="1"/>
</dbReference>
<dbReference type="InterPro" id="IPR045851">
    <property type="entry name" value="AMP-bd_C_sf"/>
</dbReference>
<evidence type="ECO:0000256" key="3">
    <source>
        <dbReference type="ARBA" id="ARBA00022450"/>
    </source>
</evidence>
<name>A0AA46SD04_9NOCA</name>
<reference evidence="8" key="1">
    <citation type="submission" date="2022-09" db="EMBL/GenBank/DDBJ databases">
        <title>The genome sequence of Rhodococcus aetherivorans N1.</title>
        <authorList>
            <person name="Jiang W."/>
        </authorList>
    </citation>
    <scope>NUCLEOTIDE SEQUENCE</scope>
    <source>
        <strain evidence="8">N1</strain>
    </source>
</reference>
<dbReference type="Gene3D" id="2.30.38.10">
    <property type="entry name" value="Luciferase, Domain 3"/>
    <property type="match status" value="2"/>
</dbReference>
<dbReference type="FunFam" id="2.30.38.10:FF:000001">
    <property type="entry name" value="Non-ribosomal peptide synthetase PvdI"/>
    <property type="match status" value="1"/>
</dbReference>
<dbReference type="FunFam" id="1.10.1200.10:FF:000005">
    <property type="entry name" value="Nonribosomal peptide synthetase 1"/>
    <property type="match status" value="1"/>
</dbReference>
<dbReference type="GeneID" id="83623602"/>
<comment type="similarity">
    <text evidence="2">Belongs to the ATP-dependent AMP-binding enzyme family.</text>
</comment>
<dbReference type="GO" id="GO:0017000">
    <property type="term" value="P:antibiotic biosynthetic process"/>
    <property type="evidence" value="ECO:0007669"/>
    <property type="project" value="UniProtKB-KW"/>
</dbReference>
<dbReference type="RefSeq" id="WP_263507882.1">
    <property type="nucleotide sequence ID" value="NZ_CP106982.1"/>
</dbReference>
<dbReference type="GO" id="GO:0043041">
    <property type="term" value="P:amino acid activation for nonribosomal peptide biosynthetic process"/>
    <property type="evidence" value="ECO:0007669"/>
    <property type="project" value="TreeGrafter"/>
</dbReference>
<evidence type="ECO:0000256" key="4">
    <source>
        <dbReference type="ARBA" id="ARBA00022553"/>
    </source>
</evidence>
<dbReference type="PROSITE" id="PS00012">
    <property type="entry name" value="PHOSPHOPANTETHEINE"/>
    <property type="match status" value="2"/>
</dbReference>
<dbReference type="InterPro" id="IPR020845">
    <property type="entry name" value="AMP-binding_CS"/>
</dbReference>
<dbReference type="InterPro" id="IPR036736">
    <property type="entry name" value="ACP-like_sf"/>
</dbReference>
<evidence type="ECO:0000256" key="6">
    <source>
        <dbReference type="ARBA" id="ARBA00023194"/>
    </source>
</evidence>